<name>A0A645IGP2_9ZZZZ</name>
<dbReference type="EMBL" id="VSSQ01113792">
    <property type="protein sequence ID" value="MPN50012.1"/>
    <property type="molecule type" value="Genomic_DNA"/>
</dbReference>
<accession>A0A645IGP2</accession>
<dbReference type="AlphaFoldDB" id="A0A645IGP2"/>
<sequence length="118" mass="13464">MVVGITRSMHDLRAEAGQERLETLRPRNRRNRRHAPGFELAQRRTFAALEDPFEIERLVAALDDFRPPVVTAQKGFQMAQMVAAVRFGQKDIIRAPDVLDRLAQNSTRQHMMVAEGRG</sequence>
<gene>
    <name evidence="1" type="ORF">SDC9_197637</name>
</gene>
<organism evidence="1">
    <name type="scientific">bioreactor metagenome</name>
    <dbReference type="NCBI Taxonomy" id="1076179"/>
    <lineage>
        <taxon>unclassified sequences</taxon>
        <taxon>metagenomes</taxon>
        <taxon>ecological metagenomes</taxon>
    </lineage>
</organism>
<proteinExistence type="predicted"/>
<comment type="caution">
    <text evidence="1">The sequence shown here is derived from an EMBL/GenBank/DDBJ whole genome shotgun (WGS) entry which is preliminary data.</text>
</comment>
<evidence type="ECO:0000313" key="1">
    <source>
        <dbReference type="EMBL" id="MPN50012.1"/>
    </source>
</evidence>
<protein>
    <submittedName>
        <fullName evidence="1">Uncharacterized protein</fullName>
    </submittedName>
</protein>
<reference evidence="1" key="1">
    <citation type="submission" date="2019-08" db="EMBL/GenBank/DDBJ databases">
        <authorList>
            <person name="Kucharzyk K."/>
            <person name="Murdoch R.W."/>
            <person name="Higgins S."/>
            <person name="Loffler F."/>
        </authorList>
    </citation>
    <scope>NUCLEOTIDE SEQUENCE</scope>
</reference>